<keyword evidence="7 19" id="KW-1003">Cell membrane</keyword>
<name>A0A2T2X2I3_9FIRM</name>
<dbReference type="EC" id="2.7.8.26" evidence="5 19"/>
<evidence type="ECO:0000256" key="7">
    <source>
        <dbReference type="ARBA" id="ARBA00022475"/>
    </source>
</evidence>
<comment type="subcellular location">
    <subcellularLocation>
        <location evidence="2 19">Cell membrane</location>
        <topology evidence="2 19">Multi-pass membrane protein</topology>
    </subcellularLocation>
</comment>
<comment type="catalytic activity">
    <reaction evidence="18 19">
        <text>alpha-ribazole 5'-phosphate + adenosylcob(III)inamide-GDP = adenosylcob(III)alamin 5'-phosphate + GMP + H(+)</text>
        <dbReference type="Rhea" id="RHEA:23560"/>
        <dbReference type="ChEBI" id="CHEBI:15378"/>
        <dbReference type="ChEBI" id="CHEBI:57918"/>
        <dbReference type="ChEBI" id="CHEBI:58115"/>
        <dbReference type="ChEBI" id="CHEBI:60487"/>
        <dbReference type="ChEBI" id="CHEBI:60493"/>
        <dbReference type="EC" id="2.7.8.26"/>
    </reaction>
</comment>
<feature type="transmembrane region" description="Helical" evidence="19">
    <location>
        <begin position="153"/>
        <end position="173"/>
    </location>
</feature>
<keyword evidence="13 19" id="KW-0472">Membrane</keyword>
<evidence type="ECO:0000313" key="21">
    <source>
        <dbReference type="EMBL" id="PSR28710.1"/>
    </source>
</evidence>
<dbReference type="HAMAP" id="MF_00719">
    <property type="entry name" value="CobS"/>
    <property type="match status" value="1"/>
</dbReference>
<evidence type="ECO:0000256" key="14">
    <source>
        <dbReference type="ARBA" id="ARBA00025228"/>
    </source>
</evidence>
<evidence type="ECO:0000256" key="1">
    <source>
        <dbReference type="ARBA" id="ARBA00001946"/>
    </source>
</evidence>
<evidence type="ECO:0000256" key="6">
    <source>
        <dbReference type="ARBA" id="ARBA00015850"/>
    </source>
</evidence>
<feature type="transmembrane region" description="Helical" evidence="19">
    <location>
        <begin position="227"/>
        <end position="246"/>
    </location>
</feature>
<evidence type="ECO:0000256" key="16">
    <source>
        <dbReference type="ARBA" id="ARBA00032853"/>
    </source>
</evidence>
<dbReference type="EMBL" id="PXYT01000019">
    <property type="protein sequence ID" value="PSR28710.1"/>
    <property type="molecule type" value="Genomic_DNA"/>
</dbReference>
<comment type="similarity">
    <text evidence="4 19">Belongs to the CobS family.</text>
</comment>
<dbReference type="InterPro" id="IPR003805">
    <property type="entry name" value="CobS"/>
</dbReference>
<keyword evidence="9 19" id="KW-0808">Transferase</keyword>
<keyword evidence="8 19" id="KW-0169">Cobalamin biosynthesis</keyword>
<dbReference type="GO" id="GO:0051073">
    <property type="term" value="F:adenosylcobinamide-GDP ribazoletransferase activity"/>
    <property type="evidence" value="ECO:0007669"/>
    <property type="project" value="UniProtKB-UniRule"/>
</dbReference>
<proteinExistence type="inferred from homology"/>
<feature type="transmembrane region" description="Helical" evidence="19">
    <location>
        <begin position="252"/>
        <end position="277"/>
    </location>
</feature>
<keyword evidence="11 19" id="KW-0460">Magnesium</keyword>
<evidence type="ECO:0000256" key="18">
    <source>
        <dbReference type="ARBA" id="ARBA00049504"/>
    </source>
</evidence>
<evidence type="ECO:0000256" key="2">
    <source>
        <dbReference type="ARBA" id="ARBA00004651"/>
    </source>
</evidence>
<keyword evidence="10 19" id="KW-0812">Transmembrane</keyword>
<evidence type="ECO:0000256" key="9">
    <source>
        <dbReference type="ARBA" id="ARBA00022679"/>
    </source>
</evidence>
<reference evidence="21 22" key="1">
    <citation type="journal article" date="2014" name="BMC Genomics">
        <title>Comparison of environmental and isolate Sulfobacillus genomes reveals diverse carbon, sulfur, nitrogen, and hydrogen metabolisms.</title>
        <authorList>
            <person name="Justice N.B."/>
            <person name="Norman A."/>
            <person name="Brown C.T."/>
            <person name="Singh A."/>
            <person name="Thomas B.C."/>
            <person name="Banfield J.F."/>
        </authorList>
    </citation>
    <scope>NUCLEOTIDE SEQUENCE [LARGE SCALE GENOMIC DNA]</scope>
    <source>
        <strain evidence="21">AMDSBA1</strain>
    </source>
</reference>
<dbReference type="UniPathway" id="UPA00148">
    <property type="reaction ID" value="UER00238"/>
</dbReference>
<dbReference type="Pfam" id="PF02654">
    <property type="entry name" value="CobS"/>
    <property type="match status" value="1"/>
</dbReference>
<evidence type="ECO:0000313" key="22">
    <source>
        <dbReference type="Proteomes" id="UP000242699"/>
    </source>
</evidence>
<evidence type="ECO:0000256" key="13">
    <source>
        <dbReference type="ARBA" id="ARBA00023136"/>
    </source>
</evidence>
<evidence type="ECO:0000256" key="11">
    <source>
        <dbReference type="ARBA" id="ARBA00022842"/>
    </source>
</evidence>
<feature type="transmembrane region" description="Helical" evidence="19">
    <location>
        <begin position="346"/>
        <end position="366"/>
    </location>
</feature>
<evidence type="ECO:0000256" key="4">
    <source>
        <dbReference type="ARBA" id="ARBA00010561"/>
    </source>
</evidence>
<dbReference type="GO" id="GO:0008818">
    <property type="term" value="F:cobalamin 5'-phosphate synthase activity"/>
    <property type="evidence" value="ECO:0007669"/>
    <property type="project" value="UniProtKB-UniRule"/>
</dbReference>
<gene>
    <name evidence="19" type="primary">cobS</name>
    <name evidence="21" type="ORF">C7B43_09865</name>
</gene>
<evidence type="ECO:0000256" key="15">
    <source>
        <dbReference type="ARBA" id="ARBA00032605"/>
    </source>
</evidence>
<comment type="pathway">
    <text evidence="3 19">Cofactor biosynthesis; adenosylcobalamin biosynthesis; adenosylcobalamin from cob(II)yrinate a,c-diamide: step 7/7.</text>
</comment>
<organism evidence="21 22">
    <name type="scientific">Sulfobacillus benefaciens</name>
    <dbReference type="NCBI Taxonomy" id="453960"/>
    <lineage>
        <taxon>Bacteria</taxon>
        <taxon>Bacillati</taxon>
        <taxon>Bacillota</taxon>
        <taxon>Clostridia</taxon>
        <taxon>Eubacteriales</taxon>
        <taxon>Clostridiales Family XVII. Incertae Sedis</taxon>
        <taxon>Sulfobacillus</taxon>
    </lineage>
</organism>
<feature type="transmembrane region" description="Helical" evidence="19">
    <location>
        <begin position="321"/>
        <end position="339"/>
    </location>
</feature>
<comment type="catalytic activity">
    <reaction evidence="17 19">
        <text>alpha-ribazole + adenosylcob(III)inamide-GDP = adenosylcob(III)alamin + GMP + H(+)</text>
        <dbReference type="Rhea" id="RHEA:16049"/>
        <dbReference type="ChEBI" id="CHEBI:10329"/>
        <dbReference type="ChEBI" id="CHEBI:15378"/>
        <dbReference type="ChEBI" id="CHEBI:18408"/>
        <dbReference type="ChEBI" id="CHEBI:58115"/>
        <dbReference type="ChEBI" id="CHEBI:60487"/>
        <dbReference type="EC" id="2.7.8.26"/>
    </reaction>
</comment>
<feature type="region of interest" description="Disordered" evidence="20">
    <location>
        <begin position="40"/>
        <end position="64"/>
    </location>
</feature>
<evidence type="ECO:0000256" key="8">
    <source>
        <dbReference type="ARBA" id="ARBA00022573"/>
    </source>
</evidence>
<dbReference type="AlphaFoldDB" id="A0A2T2X2I3"/>
<dbReference type="GO" id="GO:0005886">
    <property type="term" value="C:plasma membrane"/>
    <property type="evidence" value="ECO:0007669"/>
    <property type="project" value="UniProtKB-SubCell"/>
</dbReference>
<feature type="transmembrane region" description="Helical" evidence="19">
    <location>
        <begin position="298"/>
        <end position="315"/>
    </location>
</feature>
<evidence type="ECO:0000256" key="19">
    <source>
        <dbReference type="HAMAP-Rule" id="MF_00719"/>
    </source>
</evidence>
<dbReference type="PANTHER" id="PTHR34148">
    <property type="entry name" value="ADENOSYLCOBINAMIDE-GDP RIBAZOLETRANSFERASE"/>
    <property type="match status" value="1"/>
</dbReference>
<evidence type="ECO:0000256" key="10">
    <source>
        <dbReference type="ARBA" id="ARBA00022692"/>
    </source>
</evidence>
<dbReference type="GO" id="GO:0009236">
    <property type="term" value="P:cobalamin biosynthetic process"/>
    <property type="evidence" value="ECO:0007669"/>
    <property type="project" value="UniProtKB-UniRule"/>
</dbReference>
<dbReference type="Proteomes" id="UP000242699">
    <property type="component" value="Unassembled WGS sequence"/>
</dbReference>
<evidence type="ECO:0000256" key="5">
    <source>
        <dbReference type="ARBA" id="ARBA00013200"/>
    </source>
</evidence>
<comment type="function">
    <text evidence="14 19">Joins adenosylcobinamide-GDP and alpha-ribazole to generate adenosylcobalamin (Ado-cobalamin). Also synthesizes adenosylcobalamin 5'-phosphate from adenosylcobinamide-GDP and alpha-ribazole 5'-phosphate.</text>
</comment>
<evidence type="ECO:0000256" key="20">
    <source>
        <dbReference type="SAM" id="MobiDB-lite"/>
    </source>
</evidence>
<keyword evidence="12 19" id="KW-1133">Transmembrane helix</keyword>
<evidence type="ECO:0000256" key="12">
    <source>
        <dbReference type="ARBA" id="ARBA00022989"/>
    </source>
</evidence>
<comment type="cofactor">
    <cofactor evidence="1 19">
        <name>Mg(2+)</name>
        <dbReference type="ChEBI" id="CHEBI:18420"/>
    </cofactor>
</comment>
<comment type="caution">
    <text evidence="21">The sequence shown here is derived from an EMBL/GenBank/DDBJ whole genome shotgun (WGS) entry which is preliminary data.</text>
</comment>
<evidence type="ECO:0000256" key="17">
    <source>
        <dbReference type="ARBA" id="ARBA00048623"/>
    </source>
</evidence>
<sequence>MGRCQSGRYIELDSGPYFWRGDCRGGYFGWSVPPILRDDAQRRQATSQPEQRDFGSGNGGSPRCATRRIQYVSRGCVSASKNWSEQRSDDGSHDYSCCVHCHAGSLAGFFDIRFFGGGLNRQVVALTGLFDALAILTRIPVPQSGETRPQKSWALAWFPVVGALFGALWMIWLQDVPTLSVTLRAIGALATEVLLTGGLHWDGWADVFDGWAAPAQKRDEARRDSHIGTVGVLWLILGVVGFVGLWKGVAFVYGDAVIVFMAPVIARTAIAAGLAFMPVSDSSRLAGWFKETANPRSAFIAVVITAVIAEALWGWRGLAGLALIAGLVGMFMGYWSHFFRGVNGDVLGATVIFTELASMTIGLWLWR</sequence>
<protein>
    <recommendedName>
        <fullName evidence="6 19">Adenosylcobinamide-GDP ribazoletransferase</fullName>
        <ecNumber evidence="5 19">2.7.8.26</ecNumber>
    </recommendedName>
    <alternativeName>
        <fullName evidence="16 19">Cobalamin synthase</fullName>
    </alternativeName>
    <alternativeName>
        <fullName evidence="15 19">Cobalamin-5'-phosphate synthase</fullName>
    </alternativeName>
</protein>
<dbReference type="PANTHER" id="PTHR34148:SF1">
    <property type="entry name" value="ADENOSYLCOBINAMIDE-GDP RIBAZOLETRANSFERASE"/>
    <property type="match status" value="1"/>
</dbReference>
<evidence type="ECO:0000256" key="3">
    <source>
        <dbReference type="ARBA" id="ARBA00004663"/>
    </source>
</evidence>
<accession>A0A2T2X2I3</accession>